<feature type="domain" description="DUF3295" evidence="2">
    <location>
        <begin position="84"/>
        <end position="141"/>
    </location>
</feature>
<dbReference type="GO" id="GO:0000122">
    <property type="term" value="P:negative regulation of transcription by RNA polymerase II"/>
    <property type="evidence" value="ECO:0007669"/>
    <property type="project" value="TreeGrafter"/>
</dbReference>
<protein>
    <recommendedName>
        <fullName evidence="2">DUF3295 domain-containing protein</fullName>
    </recommendedName>
</protein>
<dbReference type="OrthoDB" id="5054775at2759"/>
<feature type="domain" description="DUF3295" evidence="2">
    <location>
        <begin position="142"/>
        <end position="341"/>
    </location>
</feature>
<dbReference type="Proteomes" id="UP000326340">
    <property type="component" value="Unassembled WGS sequence"/>
</dbReference>
<evidence type="ECO:0000256" key="1">
    <source>
        <dbReference type="SAM" id="MobiDB-lite"/>
    </source>
</evidence>
<feature type="region of interest" description="Disordered" evidence="1">
    <location>
        <begin position="215"/>
        <end position="240"/>
    </location>
</feature>
<feature type="region of interest" description="Disordered" evidence="1">
    <location>
        <begin position="118"/>
        <end position="147"/>
    </location>
</feature>
<comment type="caution">
    <text evidence="3">The sequence shown here is derived from an EMBL/GenBank/DDBJ whole genome shotgun (WGS) entry which is preliminary data.</text>
</comment>
<feature type="compositionally biased region" description="Polar residues" evidence="1">
    <location>
        <begin position="215"/>
        <end position="227"/>
    </location>
</feature>
<dbReference type="PANTHER" id="PTHR28014:SF1">
    <property type="entry name" value="NEGATIVE REGULATOR OF RAS-CAMP PATHWAY"/>
    <property type="match status" value="1"/>
</dbReference>
<dbReference type="Pfam" id="PF11702">
    <property type="entry name" value="DUF3295"/>
    <property type="match status" value="2"/>
</dbReference>
<keyword evidence="4" id="KW-1185">Reference proteome</keyword>
<dbReference type="InterPro" id="IPR053043">
    <property type="entry name" value="Ras-cAMP_regulatory"/>
</dbReference>
<dbReference type="GO" id="GO:0005737">
    <property type="term" value="C:cytoplasm"/>
    <property type="evidence" value="ECO:0007669"/>
    <property type="project" value="TreeGrafter"/>
</dbReference>
<dbReference type="AlphaFoldDB" id="A0A5Q4BZY5"/>
<gene>
    <name evidence="3" type="ORF">CSHISOI_02866</name>
</gene>
<dbReference type="GO" id="GO:0006808">
    <property type="term" value="P:regulation of nitrogen utilization"/>
    <property type="evidence" value="ECO:0007669"/>
    <property type="project" value="TreeGrafter"/>
</dbReference>
<proteinExistence type="predicted"/>
<accession>A0A5Q4BZY5</accession>
<reference evidence="3 4" key="1">
    <citation type="journal article" date="2019" name="Sci. Rep.">
        <title>Colletotrichum shisoi sp. nov., an anthracnose pathogen of Perilla frutescens in Japan: molecular phylogenetic, morphological and genomic evidence.</title>
        <authorList>
            <person name="Gan P."/>
            <person name="Tsushima A."/>
            <person name="Hiroyama R."/>
            <person name="Narusaka M."/>
            <person name="Takano Y."/>
            <person name="Narusaka Y."/>
            <person name="Kawaradani M."/>
            <person name="Damm U."/>
            <person name="Shirasu K."/>
        </authorList>
    </citation>
    <scope>NUCLEOTIDE SEQUENCE [LARGE SCALE GENOMIC DNA]</scope>
    <source>
        <strain evidence="3 4">PG-2018a</strain>
    </source>
</reference>
<dbReference type="EMBL" id="PUHP01000157">
    <property type="protein sequence ID" value="TQN72628.1"/>
    <property type="molecule type" value="Genomic_DNA"/>
</dbReference>
<evidence type="ECO:0000313" key="4">
    <source>
        <dbReference type="Proteomes" id="UP000326340"/>
    </source>
</evidence>
<dbReference type="InterPro" id="IPR021711">
    <property type="entry name" value="DUF3295"/>
</dbReference>
<evidence type="ECO:0000313" key="3">
    <source>
        <dbReference type="EMBL" id="TQN72628.1"/>
    </source>
</evidence>
<sequence>MPYILQTDVLTIGTNVVNKFDTSNSRNICSMWTVFAESVQKGRGLESLCWRLWNRVTFCCGERGQTSITATIPLKEIPQHNGLHDTPPLSGSVESENGVEAADFTPLSVPLETRPRIQRQNSWTSNRSRDEECHVTSGDPENSDTDYVDEAAIDDDDASTGWEDEIEEKANPSIDQKTFFQCVDSKVNLTSRRSLITLMIEQKHHTSKDLGNIASQSPSALPCSRTSHPAPPTLVVSPNDSDDAPLMMKRGIRSSLQPTNGVLRSAARPIHANSSQNHSQDILTPRTTRRNMLANEMPESLRRDVYRERQWMLSTANAVLKRSHTSHDVANLKEYLENAPLIGSNSYHSKGW</sequence>
<evidence type="ECO:0000259" key="2">
    <source>
        <dbReference type="Pfam" id="PF11702"/>
    </source>
</evidence>
<name>A0A5Q4BZY5_9PEZI</name>
<dbReference type="PANTHER" id="PTHR28014">
    <property type="entry name" value="NEGATIVE REGULATOR OF RAS-CAMP PATHWAY"/>
    <property type="match status" value="1"/>
</dbReference>
<dbReference type="GO" id="GO:0031930">
    <property type="term" value="P:mitochondria-nucleus signaling pathway"/>
    <property type="evidence" value="ECO:0007669"/>
    <property type="project" value="TreeGrafter"/>
</dbReference>
<organism evidence="3 4">
    <name type="scientific">Colletotrichum shisoi</name>
    <dbReference type="NCBI Taxonomy" id="2078593"/>
    <lineage>
        <taxon>Eukaryota</taxon>
        <taxon>Fungi</taxon>
        <taxon>Dikarya</taxon>
        <taxon>Ascomycota</taxon>
        <taxon>Pezizomycotina</taxon>
        <taxon>Sordariomycetes</taxon>
        <taxon>Hypocreomycetidae</taxon>
        <taxon>Glomerellales</taxon>
        <taxon>Glomerellaceae</taxon>
        <taxon>Colletotrichum</taxon>
        <taxon>Colletotrichum destructivum species complex</taxon>
    </lineage>
</organism>